<dbReference type="InterPro" id="IPR004254">
    <property type="entry name" value="AdipoR/HlyIII-related"/>
</dbReference>
<comment type="subcellular location">
    <subcellularLocation>
        <location evidence="1">Membrane</location>
        <topology evidence="1">Multi-pass membrane protein</topology>
    </subcellularLocation>
</comment>
<dbReference type="PANTHER" id="PTHR20855">
    <property type="entry name" value="ADIPOR/PROGESTIN RECEPTOR-RELATED"/>
    <property type="match status" value="1"/>
</dbReference>
<dbReference type="GO" id="GO:0038023">
    <property type="term" value="F:signaling receptor activity"/>
    <property type="evidence" value="ECO:0007669"/>
    <property type="project" value="TreeGrafter"/>
</dbReference>
<dbReference type="PANTHER" id="PTHR20855:SF52">
    <property type="entry name" value="ADIPONECTIN RECEPTOR PROTEIN"/>
    <property type="match status" value="1"/>
</dbReference>
<organism evidence="7">
    <name type="scientific">Myxobolus squamalis</name>
    <name type="common">Myxosporean</name>
    <dbReference type="NCBI Taxonomy" id="59785"/>
    <lineage>
        <taxon>Eukaryota</taxon>
        <taxon>Metazoa</taxon>
        <taxon>Cnidaria</taxon>
        <taxon>Myxozoa</taxon>
        <taxon>Myxosporea</taxon>
        <taxon>Bivalvulida</taxon>
        <taxon>Platysporina</taxon>
        <taxon>Myxobolidae</taxon>
        <taxon>Myxobolus</taxon>
    </lineage>
</organism>
<name>A0A6B2G3E4_MYXSQ</name>
<reference evidence="7" key="1">
    <citation type="submission" date="2018-11" db="EMBL/GenBank/DDBJ databases">
        <title>Myxobolus squamalis genome and transcriptome.</title>
        <authorList>
            <person name="Yahalomi D."/>
            <person name="Atkinson S.D."/>
            <person name="Neuhof M."/>
            <person name="Chang E.S."/>
            <person name="Philippe H."/>
            <person name="Cartwright P."/>
            <person name="Bartholomew J.L."/>
            <person name="Huchon D."/>
        </authorList>
    </citation>
    <scope>NUCLEOTIDE SEQUENCE</scope>
    <source>
        <strain evidence="7">71B08</strain>
        <tissue evidence="7">Whole</tissue>
    </source>
</reference>
<keyword evidence="4 6" id="KW-1133">Transmembrane helix</keyword>
<dbReference type="AlphaFoldDB" id="A0A6B2G3E4"/>
<evidence type="ECO:0000256" key="3">
    <source>
        <dbReference type="ARBA" id="ARBA00022692"/>
    </source>
</evidence>
<evidence type="ECO:0000256" key="4">
    <source>
        <dbReference type="ARBA" id="ARBA00022989"/>
    </source>
</evidence>
<keyword evidence="7" id="KW-0675">Receptor</keyword>
<comment type="similarity">
    <text evidence="2">Belongs to the ADIPOR family.</text>
</comment>
<dbReference type="EMBL" id="GHBR01002060">
    <property type="protein sequence ID" value="NDJ97046.1"/>
    <property type="molecule type" value="Transcribed_RNA"/>
</dbReference>
<dbReference type="GO" id="GO:0016020">
    <property type="term" value="C:membrane"/>
    <property type="evidence" value="ECO:0007669"/>
    <property type="project" value="UniProtKB-SubCell"/>
</dbReference>
<proteinExistence type="inferred from homology"/>
<accession>A0A6B2G3E4</accession>
<keyword evidence="3 6" id="KW-0812">Transmembrane</keyword>
<evidence type="ECO:0000256" key="1">
    <source>
        <dbReference type="ARBA" id="ARBA00004141"/>
    </source>
</evidence>
<evidence type="ECO:0000256" key="2">
    <source>
        <dbReference type="ARBA" id="ARBA00007018"/>
    </source>
</evidence>
<protein>
    <submittedName>
        <fullName evidence="7">Adiponectin receptor protein 1 (Trinotate prediction)</fullName>
    </submittedName>
</protein>
<feature type="transmembrane region" description="Helical" evidence="6">
    <location>
        <begin position="96"/>
        <end position="113"/>
    </location>
</feature>
<feature type="transmembrane region" description="Helical" evidence="6">
    <location>
        <begin position="29"/>
        <end position="50"/>
    </location>
</feature>
<evidence type="ECO:0000256" key="6">
    <source>
        <dbReference type="SAM" id="Phobius"/>
    </source>
</evidence>
<evidence type="ECO:0000313" key="7">
    <source>
        <dbReference type="EMBL" id="NDJ97046.1"/>
    </source>
</evidence>
<sequence length="129" mass="14838">MDYAGICSLITTSAYPIIFYAFKNQRYLMVTYLSMISFFGILCIIVTSIEKFAAIDYRCHRAILFTLFGFINIVPFSHFVSLYGCSAVYHVYGGKYVLLSAAFYLSGVCIYANRIPEKVFPQFFNIWVF</sequence>
<evidence type="ECO:0000256" key="5">
    <source>
        <dbReference type="ARBA" id="ARBA00023136"/>
    </source>
</evidence>
<keyword evidence="5 6" id="KW-0472">Membrane</keyword>
<feature type="transmembrane region" description="Helical" evidence="6">
    <location>
        <begin position="62"/>
        <end position="84"/>
    </location>
</feature>
<dbReference type="Pfam" id="PF03006">
    <property type="entry name" value="HlyIII"/>
    <property type="match status" value="1"/>
</dbReference>